<protein>
    <submittedName>
        <fullName evidence="2">Uncharacterized protein</fullName>
    </submittedName>
</protein>
<keyword evidence="1" id="KW-0812">Transmembrane</keyword>
<keyword evidence="3" id="KW-1185">Reference proteome</keyword>
<feature type="transmembrane region" description="Helical" evidence="1">
    <location>
        <begin position="42"/>
        <end position="61"/>
    </location>
</feature>
<gene>
    <name evidence="2" type="ORF">RT717_01750</name>
</gene>
<reference evidence="2 3" key="1">
    <citation type="journal article" date="2023" name="Microbiol. Resour. Announc.">
        <title>Complete Genome Sequence of Imperialibacter roseus strain P4T.</title>
        <authorList>
            <person name="Tizabi D.R."/>
            <person name="Bachvaroff T."/>
            <person name="Hill R.T."/>
        </authorList>
    </citation>
    <scope>NUCLEOTIDE SEQUENCE [LARGE SCALE GENOMIC DNA]</scope>
    <source>
        <strain evidence="2 3">P4T</strain>
    </source>
</reference>
<keyword evidence="1" id="KW-0472">Membrane</keyword>
<sequence length="188" mass="21756">MHKSSSLTFLYKYFFPACWVGVVILAFVVGSNADDELPKRELLGVSVIVFWIAFWSILVSIRLRSAVTQDEYLVIRALREEVKIRYDQITYVCQPVLANPVLVGLQYRDDRTQEVCDILIMPSRSEQLFSFNLFSLNEVPMTKFIRRQSKRANPDYNEHGEPSRWRPSLYIISSGIIAWTVSSIILQT</sequence>
<evidence type="ECO:0000313" key="2">
    <source>
        <dbReference type="EMBL" id="WOK07344.1"/>
    </source>
</evidence>
<evidence type="ECO:0000256" key="1">
    <source>
        <dbReference type="SAM" id="Phobius"/>
    </source>
</evidence>
<evidence type="ECO:0000313" key="3">
    <source>
        <dbReference type="Proteomes" id="UP001302349"/>
    </source>
</evidence>
<accession>A0ABZ0ISF3</accession>
<dbReference type="Proteomes" id="UP001302349">
    <property type="component" value="Chromosome"/>
</dbReference>
<proteinExistence type="predicted"/>
<dbReference type="RefSeq" id="WP_317490024.1">
    <property type="nucleotide sequence ID" value="NZ_CP136051.1"/>
</dbReference>
<feature type="transmembrane region" description="Helical" evidence="1">
    <location>
        <begin position="9"/>
        <end position="30"/>
    </location>
</feature>
<name>A0ABZ0ISF3_9BACT</name>
<dbReference type="EMBL" id="CP136051">
    <property type="protein sequence ID" value="WOK07344.1"/>
    <property type="molecule type" value="Genomic_DNA"/>
</dbReference>
<keyword evidence="1" id="KW-1133">Transmembrane helix</keyword>
<organism evidence="2 3">
    <name type="scientific">Imperialibacter roseus</name>
    <dbReference type="NCBI Taxonomy" id="1324217"/>
    <lineage>
        <taxon>Bacteria</taxon>
        <taxon>Pseudomonadati</taxon>
        <taxon>Bacteroidota</taxon>
        <taxon>Cytophagia</taxon>
        <taxon>Cytophagales</taxon>
        <taxon>Flammeovirgaceae</taxon>
        <taxon>Imperialibacter</taxon>
    </lineage>
</organism>